<keyword evidence="1" id="KW-1133">Transmembrane helix</keyword>
<dbReference type="AlphaFoldDB" id="A0A9X2WDQ5"/>
<organism evidence="2 3">
    <name type="scientific">Thalassolituus pacificus</name>
    <dbReference type="NCBI Taxonomy" id="2975440"/>
    <lineage>
        <taxon>Bacteria</taxon>
        <taxon>Pseudomonadati</taxon>
        <taxon>Pseudomonadota</taxon>
        <taxon>Gammaproteobacteria</taxon>
        <taxon>Oceanospirillales</taxon>
        <taxon>Oceanospirillaceae</taxon>
        <taxon>Thalassolituus</taxon>
    </lineage>
</organism>
<dbReference type="RefSeq" id="WP_260975426.1">
    <property type="nucleotide sequence ID" value="NZ_JAOANI010000014.1"/>
</dbReference>
<keyword evidence="1" id="KW-0472">Membrane</keyword>
<dbReference type="Proteomes" id="UP001147830">
    <property type="component" value="Unassembled WGS sequence"/>
</dbReference>
<dbReference type="InterPro" id="IPR018643">
    <property type="entry name" value="DUF2069_membrane"/>
</dbReference>
<protein>
    <submittedName>
        <fullName evidence="2">DUF2069 domain-containing protein</fullName>
    </submittedName>
</protein>
<gene>
    <name evidence="2" type="ORF">NYR02_05740</name>
</gene>
<name>A0A9X2WDQ5_9GAMM</name>
<comment type="caution">
    <text evidence="2">The sequence shown here is derived from an EMBL/GenBank/DDBJ whole genome shotgun (WGS) entry which is preliminary data.</text>
</comment>
<sequence>MKTLNAYRIMLASYLAILLVLLYGTLSNAPAGSEGSANYAVGVLWWLIKILPFLLFIPGLIKRSHKAAAWLSYLSILSFAILVGLGSIVAASLCIVLFLSSMLYTRWAKADAAAINSATKTAHE</sequence>
<evidence type="ECO:0000313" key="3">
    <source>
        <dbReference type="Proteomes" id="UP001147830"/>
    </source>
</evidence>
<dbReference type="EMBL" id="JAOANI010000014">
    <property type="protein sequence ID" value="MCT7358521.1"/>
    <property type="molecule type" value="Genomic_DNA"/>
</dbReference>
<accession>A0A9X2WDQ5</accession>
<dbReference type="Pfam" id="PF09842">
    <property type="entry name" value="DUF2069"/>
    <property type="match status" value="1"/>
</dbReference>
<evidence type="ECO:0000256" key="1">
    <source>
        <dbReference type="SAM" id="Phobius"/>
    </source>
</evidence>
<evidence type="ECO:0000313" key="2">
    <source>
        <dbReference type="EMBL" id="MCT7358521.1"/>
    </source>
</evidence>
<keyword evidence="1" id="KW-0812">Transmembrane</keyword>
<keyword evidence="3" id="KW-1185">Reference proteome</keyword>
<reference evidence="2" key="1">
    <citation type="journal article" date="2022" name="Front. Microbiol.">
        <title>Genome-based taxonomic rearrangement of Oceanobacter-related bacteria including the description of Thalassolituus hydrocarbonoclasticus sp. nov. and Thalassolituus pacificus sp. nov. and emended description of the genus Thalassolituus.</title>
        <authorList>
            <person name="Dong C."/>
            <person name="Wei L."/>
            <person name="Wang J."/>
            <person name="Lai Q."/>
            <person name="Huang Z."/>
            <person name="Shao Z."/>
        </authorList>
    </citation>
    <scope>NUCLEOTIDE SEQUENCE</scope>
    <source>
        <strain evidence="2">59MF3M-4</strain>
    </source>
</reference>
<feature type="transmembrane region" description="Helical" evidence="1">
    <location>
        <begin position="43"/>
        <end position="61"/>
    </location>
</feature>
<reference evidence="2" key="2">
    <citation type="submission" date="2022-08" db="EMBL/GenBank/DDBJ databases">
        <authorList>
            <person name="Dong C."/>
        </authorList>
    </citation>
    <scope>NUCLEOTIDE SEQUENCE</scope>
    <source>
        <strain evidence="2">59MF3M-4</strain>
    </source>
</reference>
<proteinExistence type="predicted"/>
<feature type="transmembrane region" description="Helical" evidence="1">
    <location>
        <begin position="73"/>
        <end position="99"/>
    </location>
</feature>